<sequence length="252" mass="27350">MSAKSGCNAAIYEAKWRVPTRSPPVSRGACWVPGAHNQTVPTAQEVSFVGAPRATRFRTIPWDTPHLRYRLIHRYRLVTMLGGPAARFIYIPTPLSSDGPDCSVADSGLSGVKYNYLDLLLKQSQQLSLLNEYNHVVTSDLAAPVFKNIPVIGDPGQSAHHPGPLGHPLIIVQPNEALSSSRCGRRFGAAAGLVVFGRRFEGQPHHSIGSFFSIFPSTHNTSTRDHPSVAGIFVALNEITRTYKSDAAACPK</sequence>
<accession>A0AAD7FD20</accession>
<evidence type="ECO:0000313" key="2">
    <source>
        <dbReference type="Proteomes" id="UP001221757"/>
    </source>
</evidence>
<keyword evidence="2" id="KW-1185">Reference proteome</keyword>
<dbReference type="Proteomes" id="UP001221757">
    <property type="component" value="Unassembled WGS sequence"/>
</dbReference>
<protein>
    <submittedName>
        <fullName evidence="1">Uncharacterized protein</fullName>
    </submittedName>
</protein>
<dbReference type="EMBL" id="JARKIE010000798">
    <property type="protein sequence ID" value="KAJ7616726.1"/>
    <property type="molecule type" value="Genomic_DNA"/>
</dbReference>
<comment type="caution">
    <text evidence="1">The sequence shown here is derived from an EMBL/GenBank/DDBJ whole genome shotgun (WGS) entry which is preliminary data.</text>
</comment>
<reference evidence="1" key="1">
    <citation type="submission" date="2023-03" db="EMBL/GenBank/DDBJ databases">
        <title>Massive genome expansion in bonnet fungi (Mycena s.s.) driven by repeated elements and novel gene families across ecological guilds.</title>
        <authorList>
            <consortium name="Lawrence Berkeley National Laboratory"/>
            <person name="Harder C.B."/>
            <person name="Miyauchi S."/>
            <person name="Viragh M."/>
            <person name="Kuo A."/>
            <person name="Thoen E."/>
            <person name="Andreopoulos B."/>
            <person name="Lu D."/>
            <person name="Skrede I."/>
            <person name="Drula E."/>
            <person name="Henrissat B."/>
            <person name="Morin E."/>
            <person name="Kohler A."/>
            <person name="Barry K."/>
            <person name="LaButti K."/>
            <person name="Morin E."/>
            <person name="Salamov A."/>
            <person name="Lipzen A."/>
            <person name="Mereny Z."/>
            <person name="Hegedus B."/>
            <person name="Baldrian P."/>
            <person name="Stursova M."/>
            <person name="Weitz H."/>
            <person name="Taylor A."/>
            <person name="Grigoriev I.V."/>
            <person name="Nagy L.G."/>
            <person name="Martin F."/>
            <person name="Kauserud H."/>
        </authorList>
    </citation>
    <scope>NUCLEOTIDE SEQUENCE</scope>
    <source>
        <strain evidence="1">CBHHK067</strain>
    </source>
</reference>
<proteinExistence type="predicted"/>
<dbReference type="AlphaFoldDB" id="A0AAD7FD20"/>
<name>A0AAD7FD20_MYCRO</name>
<organism evidence="1 2">
    <name type="scientific">Mycena rosella</name>
    <name type="common">Pink bonnet</name>
    <name type="synonym">Agaricus rosellus</name>
    <dbReference type="NCBI Taxonomy" id="1033263"/>
    <lineage>
        <taxon>Eukaryota</taxon>
        <taxon>Fungi</taxon>
        <taxon>Dikarya</taxon>
        <taxon>Basidiomycota</taxon>
        <taxon>Agaricomycotina</taxon>
        <taxon>Agaricomycetes</taxon>
        <taxon>Agaricomycetidae</taxon>
        <taxon>Agaricales</taxon>
        <taxon>Marasmiineae</taxon>
        <taxon>Mycenaceae</taxon>
        <taxon>Mycena</taxon>
    </lineage>
</organism>
<evidence type="ECO:0000313" key="1">
    <source>
        <dbReference type="EMBL" id="KAJ7616726.1"/>
    </source>
</evidence>
<gene>
    <name evidence="1" type="ORF">B0H17DRAFT_1152621</name>
</gene>